<comment type="caution">
    <text evidence="1">The sequence shown here is derived from an EMBL/GenBank/DDBJ whole genome shotgun (WGS) entry which is preliminary data.</text>
</comment>
<protein>
    <submittedName>
        <fullName evidence="1">Aldo/keto reductase</fullName>
    </submittedName>
</protein>
<dbReference type="EMBL" id="MU266329">
    <property type="protein sequence ID" value="KAH7930866.1"/>
    <property type="molecule type" value="Genomic_DNA"/>
</dbReference>
<evidence type="ECO:0000313" key="1">
    <source>
        <dbReference type="EMBL" id="KAH7930866.1"/>
    </source>
</evidence>
<accession>A0ACB8BZ23</accession>
<name>A0ACB8BZ23_9AGAM</name>
<keyword evidence="2" id="KW-1185">Reference proteome</keyword>
<reference evidence="1" key="1">
    <citation type="journal article" date="2021" name="New Phytol.">
        <title>Evolutionary innovations through gain and loss of genes in the ectomycorrhizal Boletales.</title>
        <authorList>
            <person name="Wu G."/>
            <person name="Miyauchi S."/>
            <person name="Morin E."/>
            <person name="Kuo A."/>
            <person name="Drula E."/>
            <person name="Varga T."/>
            <person name="Kohler A."/>
            <person name="Feng B."/>
            <person name="Cao Y."/>
            <person name="Lipzen A."/>
            <person name="Daum C."/>
            <person name="Hundley H."/>
            <person name="Pangilinan J."/>
            <person name="Johnson J."/>
            <person name="Barry K."/>
            <person name="LaButti K."/>
            <person name="Ng V."/>
            <person name="Ahrendt S."/>
            <person name="Min B."/>
            <person name="Choi I.G."/>
            <person name="Park H."/>
            <person name="Plett J.M."/>
            <person name="Magnuson J."/>
            <person name="Spatafora J.W."/>
            <person name="Nagy L.G."/>
            <person name="Henrissat B."/>
            <person name="Grigoriev I.V."/>
            <person name="Yang Z.L."/>
            <person name="Xu J."/>
            <person name="Martin F.M."/>
        </authorList>
    </citation>
    <scope>NUCLEOTIDE SEQUENCE</scope>
    <source>
        <strain evidence="1">KUC20120723A-06</strain>
    </source>
</reference>
<proteinExistence type="predicted"/>
<dbReference type="Proteomes" id="UP000790709">
    <property type="component" value="Unassembled WGS sequence"/>
</dbReference>
<sequence>MTFGEAGTEGARVHDIRDVEAILDIFQSHGHDEVDSARSYCGGTSEEYLGKIDCKGRNLKLETKYYPDTKIKSVYVEDGVHSHSPEDLRTNLLRSLKALNTNKLEMWYLHGPDRTVPYEVTLKAVDDLYKEGLFERLGISNYMSWEVAQMVEICKANGYIQPTVYQGLYNAIQRTVEPELFPCLRKYGISFYAFSPLAGGFFTGKYSSADDQVDEGGRFDPKRIQGQFQRRRYWNDRYFSAITSIRKVAEAHNLTMSEIALRWISHHSLMSREAGDSVIIGASSARHIAQNLADLEKGPLPEELVRVLDDTWLSVKVNATNYWH</sequence>
<gene>
    <name evidence="1" type="ORF">BV22DRAFT_1028032</name>
</gene>
<organism evidence="1 2">
    <name type="scientific">Leucogyrophana mollusca</name>
    <dbReference type="NCBI Taxonomy" id="85980"/>
    <lineage>
        <taxon>Eukaryota</taxon>
        <taxon>Fungi</taxon>
        <taxon>Dikarya</taxon>
        <taxon>Basidiomycota</taxon>
        <taxon>Agaricomycotina</taxon>
        <taxon>Agaricomycetes</taxon>
        <taxon>Agaricomycetidae</taxon>
        <taxon>Boletales</taxon>
        <taxon>Boletales incertae sedis</taxon>
        <taxon>Leucogyrophana</taxon>
    </lineage>
</organism>
<evidence type="ECO:0000313" key="2">
    <source>
        <dbReference type="Proteomes" id="UP000790709"/>
    </source>
</evidence>